<dbReference type="InterPro" id="IPR001017">
    <property type="entry name" value="DH_E1"/>
</dbReference>
<dbReference type="GO" id="GO:0009083">
    <property type="term" value="P:branched-chain amino acid catabolic process"/>
    <property type="evidence" value="ECO:0007669"/>
    <property type="project" value="TreeGrafter"/>
</dbReference>
<dbReference type="CDD" id="cd02000">
    <property type="entry name" value="TPP_E1_PDC_ADC_BCADC"/>
    <property type="match status" value="1"/>
</dbReference>
<dbReference type="GO" id="GO:0000287">
    <property type="term" value="F:magnesium ion binding"/>
    <property type="evidence" value="ECO:0007669"/>
    <property type="project" value="UniProtKB-ARBA"/>
</dbReference>
<dbReference type="InterPro" id="IPR017596">
    <property type="entry name" value="PdhA/BkdA"/>
</dbReference>
<dbReference type="PANTHER" id="PTHR43380">
    <property type="entry name" value="2-OXOISOVALERATE DEHYDROGENASE SUBUNIT ALPHA, MITOCHONDRIAL"/>
    <property type="match status" value="1"/>
</dbReference>
<evidence type="ECO:0000313" key="5">
    <source>
        <dbReference type="EMBL" id="MBB4681322.1"/>
    </source>
</evidence>
<dbReference type="Gene3D" id="3.40.50.970">
    <property type="match status" value="1"/>
</dbReference>
<keyword evidence="2 5" id="KW-0560">Oxidoreductase</keyword>
<proteinExistence type="predicted"/>
<dbReference type="GO" id="GO:0004739">
    <property type="term" value="F:pyruvate dehydrogenase (acetyl-transferring) activity"/>
    <property type="evidence" value="ECO:0007669"/>
    <property type="project" value="UniProtKB-EC"/>
</dbReference>
<dbReference type="InterPro" id="IPR029061">
    <property type="entry name" value="THDP-binding"/>
</dbReference>
<feature type="domain" description="Dehydrogenase E1 component" evidence="4">
    <location>
        <begin position="44"/>
        <end position="311"/>
    </location>
</feature>
<dbReference type="PANTHER" id="PTHR43380:SF1">
    <property type="entry name" value="2-OXOISOVALERATE DEHYDROGENASE SUBUNIT ALPHA, MITOCHONDRIAL"/>
    <property type="match status" value="1"/>
</dbReference>
<name>A0A7W7FXH5_9PSEU</name>
<organism evidence="5 6">
    <name type="scientific">Crossiella cryophila</name>
    <dbReference type="NCBI Taxonomy" id="43355"/>
    <lineage>
        <taxon>Bacteria</taxon>
        <taxon>Bacillati</taxon>
        <taxon>Actinomycetota</taxon>
        <taxon>Actinomycetes</taxon>
        <taxon>Pseudonocardiales</taxon>
        <taxon>Pseudonocardiaceae</taxon>
        <taxon>Crossiella</taxon>
    </lineage>
</organism>
<dbReference type="NCBIfam" id="TIGR03181">
    <property type="entry name" value="PDH_E1_alph_x"/>
    <property type="match status" value="1"/>
</dbReference>
<dbReference type="Pfam" id="PF00676">
    <property type="entry name" value="E1_dh"/>
    <property type="match status" value="1"/>
</dbReference>
<sequence length="361" mass="38962">MTVTTDQMVQLITPTGERRPHPVYEGLIADLDGAALRGLYEDLVVVRRIDAEGTALQRQGQLGLWAPMLGQEAAQIGSGRALQTEDFVFPSYREHGVAYCRGVDPADVFGMWRGTSLSCWDPYDINMAIPAIIIGAQGLHATGYALGLKRDGVEAAAVAYFGDGATSQGDIAEALGFSATYQAPVVFFCQNNHWAISEPVGLQAQVPIYQRAAGYGMPGIQVDGNDVLAVLAVTRWALQRAREGSGPALIEAVTYRMGPHTTADDPTRYRPTGELEEWRERDPLARMLALLQREGLADDAYLESVTAKADAVAAELRAGCLALPDPAPLSMFDNVYAEAHPLVAEERAQYAAYLDGFEGSN</sequence>
<comment type="caution">
    <text evidence="5">The sequence shown here is derived from an EMBL/GenBank/DDBJ whole genome shotgun (WGS) entry which is preliminary data.</text>
</comment>
<reference evidence="5 6" key="1">
    <citation type="submission" date="2020-08" db="EMBL/GenBank/DDBJ databases">
        <title>Sequencing the genomes of 1000 actinobacteria strains.</title>
        <authorList>
            <person name="Klenk H.-P."/>
        </authorList>
    </citation>
    <scope>NUCLEOTIDE SEQUENCE [LARGE SCALE GENOMIC DNA]</scope>
    <source>
        <strain evidence="5 6">DSM 44230</strain>
    </source>
</reference>
<dbReference type="SUPFAM" id="SSF52518">
    <property type="entry name" value="Thiamin diphosphate-binding fold (THDP-binding)"/>
    <property type="match status" value="1"/>
</dbReference>
<dbReference type="EC" id="1.2.4.1" evidence="5"/>
<dbReference type="Proteomes" id="UP000533598">
    <property type="component" value="Unassembled WGS sequence"/>
</dbReference>
<evidence type="ECO:0000256" key="3">
    <source>
        <dbReference type="ARBA" id="ARBA00023052"/>
    </source>
</evidence>
<comment type="cofactor">
    <cofactor evidence="1">
        <name>thiamine diphosphate</name>
        <dbReference type="ChEBI" id="CHEBI:58937"/>
    </cofactor>
</comment>
<evidence type="ECO:0000259" key="4">
    <source>
        <dbReference type="Pfam" id="PF00676"/>
    </source>
</evidence>
<keyword evidence="3" id="KW-0786">Thiamine pyrophosphate</keyword>
<dbReference type="AlphaFoldDB" id="A0A7W7FXH5"/>
<evidence type="ECO:0000256" key="1">
    <source>
        <dbReference type="ARBA" id="ARBA00001964"/>
    </source>
</evidence>
<dbReference type="EMBL" id="JACHMH010000001">
    <property type="protein sequence ID" value="MBB4681322.1"/>
    <property type="molecule type" value="Genomic_DNA"/>
</dbReference>
<evidence type="ECO:0000256" key="2">
    <source>
        <dbReference type="ARBA" id="ARBA00023002"/>
    </source>
</evidence>
<keyword evidence="6" id="KW-1185">Reference proteome</keyword>
<protein>
    <submittedName>
        <fullName evidence="5">Pyruvate dehydrogenase E1 component alpha subunit</fullName>
        <ecNumber evidence="5">1.2.4.1</ecNumber>
    </submittedName>
</protein>
<gene>
    <name evidence="5" type="ORF">HNR67_007440</name>
</gene>
<keyword evidence="5" id="KW-0670">Pyruvate</keyword>
<dbReference type="RefSeq" id="WP_312988943.1">
    <property type="nucleotide sequence ID" value="NZ_BAAAUI010000071.1"/>
</dbReference>
<dbReference type="InterPro" id="IPR050771">
    <property type="entry name" value="Alpha-ketoacid_DH_E1_comp"/>
</dbReference>
<accession>A0A7W7FXH5</accession>
<evidence type="ECO:0000313" key="6">
    <source>
        <dbReference type="Proteomes" id="UP000533598"/>
    </source>
</evidence>